<reference evidence="3" key="1">
    <citation type="submission" date="2022-11" db="UniProtKB">
        <authorList>
            <consortium name="WormBaseParasite"/>
        </authorList>
    </citation>
    <scope>IDENTIFICATION</scope>
</reference>
<keyword evidence="2" id="KW-1185">Reference proteome</keyword>
<name>A0A914RYV9_PAREQ</name>
<accession>A0A914RYV9</accession>
<sequence>MLAALLLLPLISAHVRLLYPPSRYPSVDFIDNKRTPPPCGIAKPSKGNLRFLVYLMLSSRYH</sequence>
<keyword evidence="1" id="KW-0732">Signal</keyword>
<dbReference type="PANTHER" id="PTHR46901">
    <property type="entry name" value="GH04942P"/>
    <property type="match status" value="1"/>
</dbReference>
<proteinExistence type="predicted"/>
<evidence type="ECO:0000313" key="3">
    <source>
        <dbReference type="WBParaSite" id="PEQ_0000722001-mRNA-1"/>
    </source>
</evidence>
<feature type="chain" id="PRO_5036849990" evidence="1">
    <location>
        <begin position="18"/>
        <end position="62"/>
    </location>
</feature>
<protein>
    <submittedName>
        <fullName evidence="3">Uncharacterized protein</fullName>
    </submittedName>
</protein>
<organism evidence="2 3">
    <name type="scientific">Parascaris equorum</name>
    <name type="common">Equine roundworm</name>
    <dbReference type="NCBI Taxonomy" id="6256"/>
    <lineage>
        <taxon>Eukaryota</taxon>
        <taxon>Metazoa</taxon>
        <taxon>Ecdysozoa</taxon>
        <taxon>Nematoda</taxon>
        <taxon>Chromadorea</taxon>
        <taxon>Rhabditida</taxon>
        <taxon>Spirurina</taxon>
        <taxon>Ascaridomorpha</taxon>
        <taxon>Ascaridoidea</taxon>
        <taxon>Ascarididae</taxon>
        <taxon>Parascaris</taxon>
    </lineage>
</organism>
<feature type="signal peptide" evidence="1">
    <location>
        <begin position="1"/>
        <end position="17"/>
    </location>
</feature>
<dbReference type="Proteomes" id="UP000887564">
    <property type="component" value="Unplaced"/>
</dbReference>
<dbReference type="PANTHER" id="PTHR46901:SF2">
    <property type="entry name" value="GH04942P"/>
    <property type="match status" value="1"/>
</dbReference>
<dbReference type="AlphaFoldDB" id="A0A914RYV9"/>
<evidence type="ECO:0000256" key="1">
    <source>
        <dbReference type="SAM" id="SignalP"/>
    </source>
</evidence>
<dbReference type="WBParaSite" id="PEQ_0000722001-mRNA-1">
    <property type="protein sequence ID" value="PEQ_0000722001-mRNA-1"/>
    <property type="gene ID" value="PEQ_0000722001"/>
</dbReference>
<evidence type="ECO:0000313" key="2">
    <source>
        <dbReference type="Proteomes" id="UP000887564"/>
    </source>
</evidence>